<feature type="compositionally biased region" description="Basic residues" evidence="1">
    <location>
        <begin position="234"/>
        <end position="270"/>
    </location>
</feature>
<evidence type="ECO:0000313" key="2">
    <source>
        <dbReference type="EMBL" id="CAK0804733.1"/>
    </source>
</evidence>
<feature type="compositionally biased region" description="Gly residues" evidence="1">
    <location>
        <begin position="274"/>
        <end position="284"/>
    </location>
</feature>
<accession>A0ABN9QG85</accession>
<feature type="non-terminal residue" evidence="2">
    <location>
        <position position="343"/>
    </location>
</feature>
<feature type="non-terminal residue" evidence="2">
    <location>
        <position position="1"/>
    </location>
</feature>
<evidence type="ECO:0000256" key="1">
    <source>
        <dbReference type="SAM" id="MobiDB-lite"/>
    </source>
</evidence>
<feature type="compositionally biased region" description="Gly residues" evidence="1">
    <location>
        <begin position="313"/>
        <end position="330"/>
    </location>
</feature>
<evidence type="ECO:0000313" key="3">
    <source>
        <dbReference type="Proteomes" id="UP001189429"/>
    </source>
</evidence>
<gene>
    <name evidence="2" type="ORF">PCOR1329_LOCUS11440</name>
</gene>
<name>A0ABN9QG85_9DINO</name>
<protein>
    <submittedName>
        <fullName evidence="2">Uncharacterized protein</fullName>
    </submittedName>
</protein>
<proteinExistence type="predicted"/>
<reference evidence="2" key="1">
    <citation type="submission" date="2023-10" db="EMBL/GenBank/DDBJ databases">
        <authorList>
            <person name="Chen Y."/>
            <person name="Shah S."/>
            <person name="Dougan E. K."/>
            <person name="Thang M."/>
            <person name="Chan C."/>
        </authorList>
    </citation>
    <scope>NUCLEOTIDE SEQUENCE [LARGE SCALE GENOMIC DNA]</scope>
</reference>
<feature type="region of interest" description="Disordered" evidence="1">
    <location>
        <begin position="173"/>
        <end position="343"/>
    </location>
</feature>
<feature type="compositionally biased region" description="Low complexity" evidence="1">
    <location>
        <begin position="334"/>
        <end position="343"/>
    </location>
</feature>
<organism evidence="2 3">
    <name type="scientific">Prorocentrum cordatum</name>
    <dbReference type="NCBI Taxonomy" id="2364126"/>
    <lineage>
        <taxon>Eukaryota</taxon>
        <taxon>Sar</taxon>
        <taxon>Alveolata</taxon>
        <taxon>Dinophyceae</taxon>
        <taxon>Prorocentrales</taxon>
        <taxon>Prorocentraceae</taxon>
        <taxon>Prorocentrum</taxon>
    </lineage>
</organism>
<feature type="region of interest" description="Disordered" evidence="1">
    <location>
        <begin position="1"/>
        <end position="153"/>
    </location>
</feature>
<dbReference type="Proteomes" id="UP001189429">
    <property type="component" value="Unassembled WGS sequence"/>
</dbReference>
<feature type="compositionally biased region" description="Basic and acidic residues" evidence="1">
    <location>
        <begin position="186"/>
        <end position="196"/>
    </location>
</feature>
<dbReference type="EMBL" id="CAUYUJ010003308">
    <property type="protein sequence ID" value="CAK0804733.1"/>
    <property type="molecule type" value="Genomic_DNA"/>
</dbReference>
<comment type="caution">
    <text evidence="2">The sequence shown here is derived from an EMBL/GenBank/DDBJ whole genome shotgun (WGS) entry which is preliminary data.</text>
</comment>
<keyword evidence="3" id="KW-1185">Reference proteome</keyword>
<feature type="compositionally biased region" description="Basic residues" evidence="1">
    <location>
        <begin position="285"/>
        <end position="296"/>
    </location>
</feature>
<sequence length="343" mass="35351">SAGRAGGQHDHLAAERPGGPAAVQERQVPRGLPGRARRGVADDPVELPAAGQAEQDDREHRPAPACWRSPGRGGARWRRPGQGLQAPRGGRQDQRREGGAVPDQGGRERPAGEGLGPLPQVHHGGVPHGLPPQRRRPHGHQVPAARQLGQPAMVPGMLLRAPVRGAALRRADRGGHLGLRAAHAGGEGREGREGGEGRQAGARRHPADAGGGAAAPDEARQGQAAPGGDQGGARGRRGWGRPGRRARRRGGARGGQGRRRGAPRRARAGRGQRASGGGRGAAGRGGRRGRWPRLRHGGGPWGAGRAWQRGRGGHQGQAGGHQEGAGGGGRGEGHALWRGAGRV</sequence>